<protein>
    <submittedName>
        <fullName evidence="1">Uncharacterized protein</fullName>
    </submittedName>
</protein>
<dbReference type="Proteomes" id="UP000799424">
    <property type="component" value="Unassembled WGS sequence"/>
</dbReference>
<gene>
    <name evidence="1" type="ORF">CC86DRAFT_287527</name>
</gene>
<evidence type="ECO:0000313" key="2">
    <source>
        <dbReference type="Proteomes" id="UP000799424"/>
    </source>
</evidence>
<accession>A0A6A7A711</accession>
<proteinExistence type="predicted"/>
<reference evidence="1" key="1">
    <citation type="journal article" date="2020" name="Stud. Mycol.">
        <title>101 Dothideomycetes genomes: a test case for predicting lifestyles and emergence of pathogens.</title>
        <authorList>
            <person name="Haridas S."/>
            <person name="Albert R."/>
            <person name="Binder M."/>
            <person name="Bloem J."/>
            <person name="Labutti K."/>
            <person name="Salamov A."/>
            <person name="Andreopoulos B."/>
            <person name="Baker S."/>
            <person name="Barry K."/>
            <person name="Bills G."/>
            <person name="Bluhm B."/>
            <person name="Cannon C."/>
            <person name="Castanera R."/>
            <person name="Culley D."/>
            <person name="Daum C."/>
            <person name="Ezra D."/>
            <person name="Gonzalez J."/>
            <person name="Henrissat B."/>
            <person name="Kuo A."/>
            <person name="Liang C."/>
            <person name="Lipzen A."/>
            <person name="Lutzoni F."/>
            <person name="Magnuson J."/>
            <person name="Mondo S."/>
            <person name="Nolan M."/>
            <person name="Ohm R."/>
            <person name="Pangilinan J."/>
            <person name="Park H.-J."/>
            <person name="Ramirez L."/>
            <person name="Alfaro M."/>
            <person name="Sun H."/>
            <person name="Tritt A."/>
            <person name="Yoshinaga Y."/>
            <person name="Zwiers L.-H."/>
            <person name="Turgeon B."/>
            <person name="Goodwin S."/>
            <person name="Spatafora J."/>
            <person name="Crous P."/>
            <person name="Grigoriev I."/>
        </authorList>
    </citation>
    <scope>NUCLEOTIDE SEQUENCE</scope>
    <source>
        <strain evidence="1">CBS 113818</strain>
    </source>
</reference>
<name>A0A6A7A711_9PLEO</name>
<keyword evidence="2" id="KW-1185">Reference proteome</keyword>
<evidence type="ECO:0000313" key="1">
    <source>
        <dbReference type="EMBL" id="KAF2828477.1"/>
    </source>
</evidence>
<dbReference type="OrthoDB" id="3695090at2759"/>
<organism evidence="1 2">
    <name type="scientific">Ophiobolus disseminans</name>
    <dbReference type="NCBI Taxonomy" id="1469910"/>
    <lineage>
        <taxon>Eukaryota</taxon>
        <taxon>Fungi</taxon>
        <taxon>Dikarya</taxon>
        <taxon>Ascomycota</taxon>
        <taxon>Pezizomycotina</taxon>
        <taxon>Dothideomycetes</taxon>
        <taxon>Pleosporomycetidae</taxon>
        <taxon>Pleosporales</taxon>
        <taxon>Pleosporineae</taxon>
        <taxon>Phaeosphaeriaceae</taxon>
        <taxon>Ophiobolus</taxon>
    </lineage>
</organism>
<dbReference type="AlphaFoldDB" id="A0A6A7A711"/>
<sequence>ILKAFKATGLSPLQLEVILKRFNSQPIQDSSSDSDSSALSASDWRKIRQLVNCAIASRD</sequence>
<feature type="non-terminal residue" evidence="1">
    <location>
        <position position="1"/>
    </location>
</feature>
<dbReference type="EMBL" id="MU006222">
    <property type="protein sequence ID" value="KAF2828477.1"/>
    <property type="molecule type" value="Genomic_DNA"/>
</dbReference>